<sequence length="38" mass="4153">QESKSKVGLGSLFLRVAITALNHRSPVATYYCTLRNAS</sequence>
<accession>A0A8H3DRY7</accession>
<reference evidence="1" key="1">
    <citation type="submission" date="2021-01" db="EMBL/GenBank/DDBJ databases">
        <authorList>
            <person name="Kaushik A."/>
        </authorList>
    </citation>
    <scope>NUCLEOTIDE SEQUENCE</scope>
    <source>
        <strain evidence="1">AG2-2IIIB</strain>
    </source>
</reference>
<feature type="non-terminal residue" evidence="1">
    <location>
        <position position="1"/>
    </location>
</feature>
<evidence type="ECO:0000313" key="2">
    <source>
        <dbReference type="Proteomes" id="UP000663843"/>
    </source>
</evidence>
<protein>
    <submittedName>
        <fullName evidence="1">Uncharacterized protein</fullName>
    </submittedName>
</protein>
<gene>
    <name evidence="1" type="ORF">RDB_LOCUS187197</name>
</gene>
<name>A0A8H3DRY7_9AGAM</name>
<evidence type="ECO:0000313" key="1">
    <source>
        <dbReference type="EMBL" id="CAE6536425.1"/>
    </source>
</evidence>
<organism evidence="1 2">
    <name type="scientific">Rhizoctonia solani</name>
    <dbReference type="NCBI Taxonomy" id="456999"/>
    <lineage>
        <taxon>Eukaryota</taxon>
        <taxon>Fungi</taxon>
        <taxon>Dikarya</taxon>
        <taxon>Basidiomycota</taxon>
        <taxon>Agaricomycotina</taxon>
        <taxon>Agaricomycetes</taxon>
        <taxon>Cantharellales</taxon>
        <taxon>Ceratobasidiaceae</taxon>
        <taxon>Rhizoctonia</taxon>
    </lineage>
</organism>
<comment type="caution">
    <text evidence="1">The sequence shown here is derived from an EMBL/GenBank/DDBJ whole genome shotgun (WGS) entry which is preliminary data.</text>
</comment>
<proteinExistence type="predicted"/>
<dbReference type="EMBL" id="CAJMWT010008991">
    <property type="protein sequence ID" value="CAE6536425.1"/>
    <property type="molecule type" value="Genomic_DNA"/>
</dbReference>
<dbReference type="Proteomes" id="UP000663843">
    <property type="component" value="Unassembled WGS sequence"/>
</dbReference>
<dbReference type="AlphaFoldDB" id="A0A8H3DRY7"/>